<dbReference type="PROSITE" id="PS51186">
    <property type="entry name" value="GNAT"/>
    <property type="match status" value="2"/>
</dbReference>
<dbReference type="GO" id="GO:0016747">
    <property type="term" value="F:acyltransferase activity, transferring groups other than amino-acyl groups"/>
    <property type="evidence" value="ECO:0007669"/>
    <property type="project" value="InterPro"/>
</dbReference>
<feature type="compositionally biased region" description="Basic and acidic residues" evidence="1">
    <location>
        <begin position="224"/>
        <end position="233"/>
    </location>
</feature>
<accession>A0A7S1GCT5</accession>
<feature type="region of interest" description="Disordered" evidence="1">
    <location>
        <begin position="224"/>
        <end position="261"/>
    </location>
</feature>
<name>A0A7S1GCT5_9STRA</name>
<evidence type="ECO:0000259" key="2">
    <source>
        <dbReference type="PROSITE" id="PS51186"/>
    </source>
</evidence>
<dbReference type="PANTHER" id="PTHR43792:SF1">
    <property type="entry name" value="N-ACETYLTRANSFERASE DOMAIN-CONTAINING PROTEIN"/>
    <property type="match status" value="1"/>
</dbReference>
<protein>
    <recommendedName>
        <fullName evidence="2">N-acetyltransferase domain-containing protein</fullName>
    </recommendedName>
</protein>
<proteinExistence type="predicted"/>
<dbReference type="Gene3D" id="3.40.630.30">
    <property type="match status" value="2"/>
</dbReference>
<gene>
    <name evidence="3" type="ORF">BSP0115_LOCUS16090</name>
</gene>
<dbReference type="InterPro" id="IPR016181">
    <property type="entry name" value="Acyl_CoA_acyltransferase"/>
</dbReference>
<dbReference type="AlphaFoldDB" id="A0A7S1GCT5"/>
<dbReference type="InterPro" id="IPR051531">
    <property type="entry name" value="N-acetyltransferase"/>
</dbReference>
<dbReference type="PANTHER" id="PTHR43792">
    <property type="entry name" value="GNAT FAMILY, PUTATIVE (AFU_ORTHOLOGUE AFUA_3G00765)-RELATED-RELATED"/>
    <property type="match status" value="1"/>
</dbReference>
<sequence>MAAAESTTGGSGPAPAHPSGAQGRNERGSRIAPLLRTARLVLRPTTLDDVHVVHEWLAREDHTAGSWYGPNMPEDTHAFFDGAVNAQLAEGAEGEAATEHLWSAWLEGEGGDGRPPELVACVAVSMGDARSDTAEIGYQVAPSHWRRGYGLELARALRDHAFDALGVRRIEAVLLACNEGSRRVAEGLGMRLEATRREKWVKKDGSVHGELLFAMLSSEREVAAAKDGGKHGETAVTASGSAAQGAKPGAEDGVGSKATASTTTASADAAVATAARPFPVAPHRGRITPSISTPRLELRPLRPSDVDVIAEWCEVEDASAAVSRAFASPAEAHAALDAVVAAQSVAGAAGDKPSAHAWGAWLTGIAAGAGDDGAGAAGSPEPTLVGLATLSFGDPFSADTAELVFQVGPSFGRRGFGLEIARAARDHAFATLRLRRVHASMLADNVGAKRIVESIGMQLEGTSRQALVSKDGSVHDAIEYGMLEREYAVAITEEGAGAAAAAAAAAASARSVTA</sequence>
<evidence type="ECO:0000256" key="1">
    <source>
        <dbReference type="SAM" id="MobiDB-lite"/>
    </source>
</evidence>
<dbReference type="Pfam" id="PF13302">
    <property type="entry name" value="Acetyltransf_3"/>
    <property type="match status" value="2"/>
</dbReference>
<reference evidence="3" key="1">
    <citation type="submission" date="2021-01" db="EMBL/GenBank/DDBJ databases">
        <authorList>
            <person name="Corre E."/>
            <person name="Pelletier E."/>
            <person name="Niang G."/>
            <person name="Scheremetjew M."/>
            <person name="Finn R."/>
            <person name="Kale V."/>
            <person name="Holt S."/>
            <person name="Cochrane G."/>
            <person name="Meng A."/>
            <person name="Brown T."/>
            <person name="Cohen L."/>
        </authorList>
    </citation>
    <scope>NUCLEOTIDE SEQUENCE</scope>
    <source>
        <strain evidence="3">Ms1</strain>
    </source>
</reference>
<dbReference type="InterPro" id="IPR000182">
    <property type="entry name" value="GNAT_dom"/>
</dbReference>
<feature type="region of interest" description="Disordered" evidence="1">
    <location>
        <begin position="1"/>
        <end position="30"/>
    </location>
</feature>
<dbReference type="CDD" id="cd04301">
    <property type="entry name" value="NAT_SF"/>
    <property type="match status" value="1"/>
</dbReference>
<feature type="domain" description="N-acetyltransferase" evidence="2">
    <location>
        <begin position="296"/>
        <end position="485"/>
    </location>
</feature>
<evidence type="ECO:0000313" key="3">
    <source>
        <dbReference type="EMBL" id="CAD8922827.1"/>
    </source>
</evidence>
<organism evidence="3">
    <name type="scientific">Bicosoecida sp. CB-2014</name>
    <dbReference type="NCBI Taxonomy" id="1486930"/>
    <lineage>
        <taxon>Eukaryota</taxon>
        <taxon>Sar</taxon>
        <taxon>Stramenopiles</taxon>
        <taxon>Bigyra</taxon>
        <taxon>Opalozoa</taxon>
        <taxon>Bicosoecida</taxon>
    </lineage>
</organism>
<feature type="domain" description="N-acetyltransferase" evidence="2">
    <location>
        <begin position="70"/>
        <end position="214"/>
    </location>
</feature>
<dbReference type="EMBL" id="HBFS01024020">
    <property type="protein sequence ID" value="CAD8922827.1"/>
    <property type="molecule type" value="Transcribed_RNA"/>
</dbReference>
<feature type="compositionally biased region" description="Low complexity" evidence="1">
    <location>
        <begin position="13"/>
        <end position="23"/>
    </location>
</feature>
<dbReference type="SUPFAM" id="SSF55729">
    <property type="entry name" value="Acyl-CoA N-acyltransferases (Nat)"/>
    <property type="match status" value="2"/>
</dbReference>